<dbReference type="Proteomes" id="UP000314294">
    <property type="component" value="Unassembled WGS sequence"/>
</dbReference>
<evidence type="ECO:0000313" key="3">
    <source>
        <dbReference type="Proteomes" id="UP000314294"/>
    </source>
</evidence>
<gene>
    <name evidence="2" type="ORF">EYF80_050387</name>
</gene>
<keyword evidence="3" id="KW-1185">Reference proteome</keyword>
<sequence length="482" mass="51890">MCLNMGSRKAMVLPLPVLAMPMRSRPDMMAGMAWAWMGPCLRGAKGRGFIACGLPVASGRPAGRTHLFMALRIFMDTPHCTQVLMGLGQPFPFTLMPSSSSRTFRCLVWKPVSAVWRSTSSSSDEYWGHRGPLGGGASSGSTSSSSGSSSIGVSLSFSFSFSSFSFLIFFSSFSFSSSSSSPPSFASFVSFASSSSSSFFSSFTAFSSLSPFSSPSSSSSSSSPSIGAEFSSSSSENRRVREDLRRGHVITPSSTSCSSCSSSCSSSSSSPSSSSRLHFFPCFISSSSLLISPMFSMAFFLCSSRHFSTRSFLFLISSSSLFWSKSCCRTQEERSGTASSSSSSSSSSSQGGSTLSFSLLLDLEGEFKKKESHFSSGLLLLLGLPDRDRRARVLLPDLLLSRLLDLLLSRLLERLGGNNKSHEKTKREDDSHDITRHVAEAFIRTPYHRVTLTHRRTATGSNSGLRVLLKDTSIRAGIEPPI</sequence>
<dbReference type="EMBL" id="SRLO01001279">
    <property type="protein sequence ID" value="TNN39442.1"/>
    <property type="molecule type" value="Genomic_DNA"/>
</dbReference>
<dbReference type="AlphaFoldDB" id="A0A4Z2FGB1"/>
<protein>
    <submittedName>
        <fullName evidence="2">Uncharacterized protein</fullName>
    </submittedName>
</protein>
<evidence type="ECO:0000256" key="1">
    <source>
        <dbReference type="SAM" id="MobiDB-lite"/>
    </source>
</evidence>
<feature type="compositionally biased region" description="Low complexity" evidence="1">
    <location>
        <begin position="214"/>
        <end position="235"/>
    </location>
</feature>
<organism evidence="2 3">
    <name type="scientific">Liparis tanakae</name>
    <name type="common">Tanaka's snailfish</name>
    <dbReference type="NCBI Taxonomy" id="230148"/>
    <lineage>
        <taxon>Eukaryota</taxon>
        <taxon>Metazoa</taxon>
        <taxon>Chordata</taxon>
        <taxon>Craniata</taxon>
        <taxon>Vertebrata</taxon>
        <taxon>Euteleostomi</taxon>
        <taxon>Actinopterygii</taxon>
        <taxon>Neopterygii</taxon>
        <taxon>Teleostei</taxon>
        <taxon>Neoteleostei</taxon>
        <taxon>Acanthomorphata</taxon>
        <taxon>Eupercaria</taxon>
        <taxon>Perciformes</taxon>
        <taxon>Cottioidei</taxon>
        <taxon>Cottales</taxon>
        <taxon>Liparidae</taxon>
        <taxon>Liparis</taxon>
    </lineage>
</organism>
<evidence type="ECO:0000313" key="2">
    <source>
        <dbReference type="EMBL" id="TNN39442.1"/>
    </source>
</evidence>
<feature type="compositionally biased region" description="Basic and acidic residues" evidence="1">
    <location>
        <begin position="236"/>
        <end position="245"/>
    </location>
</feature>
<reference evidence="2 3" key="1">
    <citation type="submission" date="2019-03" db="EMBL/GenBank/DDBJ databases">
        <title>First draft genome of Liparis tanakae, snailfish: a comprehensive survey of snailfish specific genes.</title>
        <authorList>
            <person name="Kim W."/>
            <person name="Song I."/>
            <person name="Jeong J.-H."/>
            <person name="Kim D."/>
            <person name="Kim S."/>
            <person name="Ryu S."/>
            <person name="Song J.Y."/>
            <person name="Lee S.K."/>
        </authorList>
    </citation>
    <scope>NUCLEOTIDE SEQUENCE [LARGE SCALE GENOMIC DNA]</scope>
    <source>
        <tissue evidence="2">Muscle</tissue>
    </source>
</reference>
<accession>A0A4Z2FGB1</accession>
<feature type="region of interest" description="Disordered" evidence="1">
    <location>
        <begin position="214"/>
        <end position="245"/>
    </location>
</feature>
<comment type="caution">
    <text evidence="2">The sequence shown here is derived from an EMBL/GenBank/DDBJ whole genome shotgun (WGS) entry which is preliminary data.</text>
</comment>
<proteinExistence type="predicted"/>
<name>A0A4Z2FGB1_9TELE</name>